<dbReference type="Gene3D" id="3.20.20.80">
    <property type="entry name" value="Glycosidases"/>
    <property type="match status" value="1"/>
</dbReference>
<evidence type="ECO:0000256" key="6">
    <source>
        <dbReference type="ARBA" id="ARBA00023136"/>
    </source>
</evidence>
<dbReference type="InterPro" id="IPR017853">
    <property type="entry name" value="GH"/>
</dbReference>
<keyword evidence="6 9" id="KW-0472">Membrane</keyword>
<evidence type="ECO:0000256" key="10">
    <source>
        <dbReference type="SAM" id="MobiDB-lite"/>
    </source>
</evidence>
<dbReference type="OrthoDB" id="421038at2759"/>
<evidence type="ECO:0000256" key="5">
    <source>
        <dbReference type="ARBA" id="ARBA00022729"/>
    </source>
</evidence>
<evidence type="ECO:0000256" key="7">
    <source>
        <dbReference type="ARBA" id="ARBA00023180"/>
    </source>
</evidence>
<dbReference type="PANTHER" id="PTHR31468">
    <property type="entry name" value="1,3-BETA-GLUCANOSYLTRANSFERASE GAS1"/>
    <property type="match status" value="1"/>
</dbReference>
<evidence type="ECO:0000256" key="8">
    <source>
        <dbReference type="ARBA" id="ARBA00023288"/>
    </source>
</evidence>
<keyword evidence="11" id="KW-1133">Transmembrane helix</keyword>
<dbReference type="EC" id="2.4.1.-" evidence="9"/>
<dbReference type="PANTHER" id="PTHR31468:SF5">
    <property type="entry name" value="1,3-BETA-GLUCANOSYLTRANSFERASE GAS5"/>
    <property type="match status" value="1"/>
</dbReference>
<dbReference type="GO" id="GO:0098552">
    <property type="term" value="C:side of membrane"/>
    <property type="evidence" value="ECO:0007669"/>
    <property type="project" value="UniProtKB-KW"/>
</dbReference>
<dbReference type="GO" id="GO:0042124">
    <property type="term" value="F:1,3-beta-glucanosyltransferase activity"/>
    <property type="evidence" value="ECO:0007669"/>
    <property type="project" value="TreeGrafter"/>
</dbReference>
<dbReference type="AlphaFoldDB" id="A0A2T4GHY1"/>
<feature type="region of interest" description="Disordered" evidence="10">
    <location>
        <begin position="391"/>
        <end position="438"/>
    </location>
</feature>
<accession>A0A2T4GHY1</accession>
<comment type="function">
    <text evidence="9">Splits internally a 1,3-beta-glucan molecule and transfers the newly generated reducing end (the donor) to the non-reducing end of another 1,3-beta-glucan molecule (the acceptor) forming a 1,3-beta linkage, resulting in the elongation of 1,3-beta-glucan chains in the cell wall.</text>
</comment>
<evidence type="ECO:0000256" key="11">
    <source>
        <dbReference type="SAM" id="Phobius"/>
    </source>
</evidence>
<dbReference type="SUPFAM" id="SSF51445">
    <property type="entry name" value="(Trans)glycosidases"/>
    <property type="match status" value="1"/>
</dbReference>
<evidence type="ECO:0000256" key="9">
    <source>
        <dbReference type="RuleBase" id="RU361209"/>
    </source>
</evidence>
<evidence type="ECO:0000313" key="12">
    <source>
        <dbReference type="EMBL" id="PTD03139.1"/>
    </source>
</evidence>
<protein>
    <recommendedName>
        <fullName evidence="9">1,3-beta-glucanosyltransferase</fullName>
        <ecNumber evidence="9">2.4.1.-</ecNumber>
    </recommendedName>
</protein>
<keyword evidence="8 9" id="KW-0449">Lipoprotein</keyword>
<evidence type="ECO:0000256" key="1">
    <source>
        <dbReference type="ARBA" id="ARBA00004609"/>
    </source>
</evidence>
<organism evidence="12 13">
    <name type="scientific">Fusarium culmorum</name>
    <dbReference type="NCBI Taxonomy" id="5516"/>
    <lineage>
        <taxon>Eukaryota</taxon>
        <taxon>Fungi</taxon>
        <taxon>Dikarya</taxon>
        <taxon>Ascomycota</taxon>
        <taxon>Pezizomycotina</taxon>
        <taxon>Sordariomycetes</taxon>
        <taxon>Hypocreomycetidae</taxon>
        <taxon>Hypocreales</taxon>
        <taxon>Nectriaceae</taxon>
        <taxon>Fusarium</taxon>
    </lineage>
</organism>
<keyword evidence="4 9" id="KW-0808">Transferase</keyword>
<dbReference type="OMA" id="MRAYIKA"/>
<keyword evidence="3 9" id="KW-0336">GPI-anchor</keyword>
<name>A0A2T4GHY1_FUSCU</name>
<keyword evidence="7" id="KW-0325">Glycoprotein</keyword>
<dbReference type="GO" id="GO:0031505">
    <property type="term" value="P:fungal-type cell wall organization"/>
    <property type="evidence" value="ECO:0007669"/>
    <property type="project" value="TreeGrafter"/>
</dbReference>
<keyword evidence="11" id="KW-0812">Transmembrane</keyword>
<gene>
    <name evidence="12" type="ORF">FCULG_00009740</name>
</gene>
<feature type="chain" id="PRO_5015368086" description="1,3-beta-glucanosyltransferase" evidence="9">
    <location>
        <begin position="17"/>
        <end position="466"/>
    </location>
</feature>
<keyword evidence="5 9" id="KW-0732">Signal</keyword>
<dbReference type="Pfam" id="PF03198">
    <property type="entry name" value="Glyco_hydro_72"/>
    <property type="match status" value="1"/>
</dbReference>
<proteinExistence type="inferred from homology"/>
<dbReference type="GO" id="GO:0005886">
    <property type="term" value="C:plasma membrane"/>
    <property type="evidence" value="ECO:0007669"/>
    <property type="project" value="UniProtKB-SubCell"/>
</dbReference>
<feature type="compositionally biased region" description="Low complexity" evidence="10">
    <location>
        <begin position="412"/>
        <end position="438"/>
    </location>
</feature>
<evidence type="ECO:0000313" key="13">
    <source>
        <dbReference type="Proteomes" id="UP000241587"/>
    </source>
</evidence>
<evidence type="ECO:0000256" key="2">
    <source>
        <dbReference type="ARBA" id="ARBA00007528"/>
    </source>
</evidence>
<feature type="signal peptide" evidence="9">
    <location>
        <begin position="1"/>
        <end position="16"/>
    </location>
</feature>
<keyword evidence="13" id="KW-1185">Reference proteome</keyword>
<evidence type="ECO:0000256" key="3">
    <source>
        <dbReference type="ARBA" id="ARBA00022622"/>
    </source>
</evidence>
<comment type="caution">
    <text evidence="12">The sequence shown here is derived from an EMBL/GenBank/DDBJ whole genome shotgun (WGS) entry which is preliminary data.</text>
</comment>
<reference evidence="12 13" key="1">
    <citation type="submission" date="2018-02" db="EMBL/GenBank/DDBJ databases">
        <title>Fusarium culmorum secondary metabolites in fungal-bacterial-plant interactions.</title>
        <authorList>
            <person name="Schmidt R."/>
        </authorList>
    </citation>
    <scope>NUCLEOTIDE SEQUENCE [LARGE SCALE GENOMIC DNA]</scope>
    <source>
        <strain evidence="12 13">PV</strain>
    </source>
</reference>
<feature type="transmembrane region" description="Helical" evidence="11">
    <location>
        <begin position="441"/>
        <end position="465"/>
    </location>
</feature>
<dbReference type="InterPro" id="IPR004886">
    <property type="entry name" value="Glucanosyltransferase"/>
</dbReference>
<dbReference type="GO" id="GO:0071970">
    <property type="term" value="P:fungal-type cell wall (1-&gt;3)-beta-D-glucan biosynthetic process"/>
    <property type="evidence" value="ECO:0007669"/>
    <property type="project" value="TreeGrafter"/>
</dbReference>
<dbReference type="EMBL" id="PVEM01000016">
    <property type="protein sequence ID" value="PTD03139.1"/>
    <property type="molecule type" value="Genomic_DNA"/>
</dbReference>
<evidence type="ECO:0000256" key="4">
    <source>
        <dbReference type="ARBA" id="ARBA00022679"/>
    </source>
</evidence>
<sequence length="466" mass="50788">MKSVSLLSVLAAVASATPTLKEPPASEDLFLPLLLQEMVSVSISCNLQDHVNINPILAFWAGDERFYLRGIDYQPGGASANEDPLADPKVCKRDIKYFKELGVNVIRVYAVDNKADHDECMKALDDAGIYLVLDVNNPKYSINRATPGPSYNAAYIQSVLATVEMFAQYENTLAFFSGNEVMNDEKDTDKSAPYVKAITRDMRNYIKARKLRKIPVGYSAADVASNRMQTAHYMNCGSEEVRSDFFAFNDYSWCNSDFKTSGWDVKVKNFTDYGIPIFLSEYGCIESRPRKFQEIKPMMDSDMSSVYSGGLMYEYSLEDNDYGIVKIKGNTVTPEDEFDLFKSALSKYPAPTGSGGAAKASHGVECPKSESVWQVDPSYLPEMPAQAEKYMKDGAGKGPGINGKGSHFDTDSGTATASMTVGTSTSTGDSSSSNSDDDSGAAALGFGALYVTGAATFFTLFGTLLL</sequence>
<dbReference type="Proteomes" id="UP000241587">
    <property type="component" value="Unassembled WGS sequence"/>
</dbReference>
<dbReference type="FunFam" id="3.20.20.80:FF:000032">
    <property type="entry name" value="1,3-beta-glucanosyltransferase"/>
    <property type="match status" value="1"/>
</dbReference>
<comment type="subcellular location">
    <subcellularLocation>
        <location evidence="1 9">Cell membrane</location>
        <topology evidence="1 9">Lipid-anchor</topology>
        <topology evidence="1 9">GPI-anchor</topology>
    </subcellularLocation>
</comment>
<comment type="similarity">
    <text evidence="2 9">Belongs to the glycosyl hydrolase 72 family.</text>
</comment>